<dbReference type="RefSeq" id="WP_191593699.1">
    <property type="nucleotide sequence ID" value="NZ_JACYFC010000001.1"/>
</dbReference>
<evidence type="ECO:0000313" key="2">
    <source>
        <dbReference type="Proteomes" id="UP000604161"/>
    </source>
</evidence>
<evidence type="ECO:0000313" key="1">
    <source>
        <dbReference type="EMBL" id="MBD5770348.1"/>
    </source>
</evidence>
<gene>
    <name evidence="1" type="ORF">IF202_04725</name>
</gene>
<name>A0ABR8NWB6_9GAMM</name>
<dbReference type="Proteomes" id="UP000604161">
    <property type="component" value="Unassembled WGS sequence"/>
</dbReference>
<accession>A0ABR8NWB6</accession>
<comment type="caution">
    <text evidence="1">The sequence shown here is derived from an EMBL/GenBank/DDBJ whole genome shotgun (WGS) entry which is preliminary data.</text>
</comment>
<keyword evidence="2" id="KW-1185">Reference proteome</keyword>
<protein>
    <submittedName>
        <fullName evidence="1">Uncharacterized protein</fullName>
    </submittedName>
</protein>
<sequence length="100" mass="11286">MEELIGLDVISISAPQDRSEFTMRVIDENRKIKNIRFANDDGTQIKVDFSHVSLNIIYDHEGNIASLGELEAVNRIENGFEIVGDFGIVWLECKECTPAM</sequence>
<reference evidence="1 2" key="1">
    <citation type="submission" date="2020-09" db="EMBL/GenBank/DDBJ databases">
        <title>Marinomonas sp. nov., isolated from the cysticercosis algae of Qingdao, China.</title>
        <authorList>
            <person name="Sun X."/>
        </authorList>
    </citation>
    <scope>NUCLEOTIDE SEQUENCE [LARGE SCALE GENOMIC DNA]</scope>
    <source>
        <strain evidence="1 2">SM2066</strain>
    </source>
</reference>
<proteinExistence type="predicted"/>
<organism evidence="1 2">
    <name type="scientific">Marinomonas colpomeniae</name>
    <dbReference type="NCBI Taxonomy" id="2774408"/>
    <lineage>
        <taxon>Bacteria</taxon>
        <taxon>Pseudomonadati</taxon>
        <taxon>Pseudomonadota</taxon>
        <taxon>Gammaproteobacteria</taxon>
        <taxon>Oceanospirillales</taxon>
        <taxon>Oceanospirillaceae</taxon>
        <taxon>Marinomonas</taxon>
    </lineage>
</organism>
<dbReference type="EMBL" id="JACYFC010000001">
    <property type="protein sequence ID" value="MBD5770348.1"/>
    <property type="molecule type" value="Genomic_DNA"/>
</dbReference>